<dbReference type="PANTHER" id="PTHR35174:SF3">
    <property type="entry name" value="BLL7171 PROTEIN"/>
    <property type="match status" value="1"/>
</dbReference>
<reference evidence="3 4" key="1">
    <citation type="submission" date="2019-12" db="EMBL/GenBank/DDBJ databases">
        <title>Comparative genomics gives insights into the taxonomy of the Azoarcus-Aromatoleum group and reveals separate origins of nif in the plant-associated Azoarcus and non-plant-associated Aromatoleum sub-groups.</title>
        <authorList>
            <person name="Lafos M."/>
            <person name="Maluk M."/>
            <person name="Batista M."/>
            <person name="Junghare M."/>
            <person name="Carmona M."/>
            <person name="Faoro H."/>
            <person name="Cruz L.M."/>
            <person name="Battistoni F."/>
            <person name="De Souza E."/>
            <person name="Pedrosa F."/>
            <person name="Chen W.-M."/>
            <person name="Poole P.S."/>
            <person name="Dixon R.A."/>
            <person name="James E.K."/>
        </authorList>
    </citation>
    <scope>NUCLEOTIDE SEQUENCE [LARGE SCALE GENOMIC DNA]</scope>
    <source>
        <strain evidence="3 4">22Lin</strain>
    </source>
</reference>
<evidence type="ECO:0000259" key="2">
    <source>
        <dbReference type="Pfam" id="PF03795"/>
    </source>
</evidence>
<evidence type="ECO:0000313" key="4">
    <source>
        <dbReference type="Proteomes" id="UP000648984"/>
    </source>
</evidence>
<accession>A0ABX1QH76</accession>
<sequence length="90" mass="9846">MLRFGEDLKARGLLIASESLQSDTEGVRVQVRDGKRTLIDGPFSESKEMVGGFFLLDCESRDQSVAIACECPAAEWATVEVRAFGPCYQG</sequence>
<dbReference type="SUPFAM" id="SSF54909">
    <property type="entry name" value="Dimeric alpha+beta barrel"/>
    <property type="match status" value="1"/>
</dbReference>
<comment type="caution">
    <text evidence="3">The sequence shown here is derived from an EMBL/GenBank/DDBJ whole genome shotgun (WGS) entry which is preliminary data.</text>
</comment>
<dbReference type="EMBL" id="WTVQ01000060">
    <property type="protein sequence ID" value="NMG77355.1"/>
    <property type="molecule type" value="Genomic_DNA"/>
</dbReference>
<organism evidence="3 4">
    <name type="scientific">Aromatoleum diolicum</name>
    <dbReference type="NCBI Taxonomy" id="75796"/>
    <lineage>
        <taxon>Bacteria</taxon>
        <taxon>Pseudomonadati</taxon>
        <taxon>Pseudomonadota</taxon>
        <taxon>Betaproteobacteria</taxon>
        <taxon>Rhodocyclales</taxon>
        <taxon>Rhodocyclaceae</taxon>
        <taxon>Aromatoleum</taxon>
    </lineage>
</organism>
<gene>
    <name evidence="3" type="ORF">GPA25_21630</name>
</gene>
<dbReference type="InterPro" id="IPR005545">
    <property type="entry name" value="YCII"/>
</dbReference>
<keyword evidence="4" id="KW-1185">Reference proteome</keyword>
<protein>
    <submittedName>
        <fullName evidence="3">Dehydrogenase</fullName>
    </submittedName>
</protein>
<dbReference type="Pfam" id="PF03795">
    <property type="entry name" value="YCII"/>
    <property type="match status" value="1"/>
</dbReference>
<dbReference type="Gene3D" id="3.30.70.1060">
    <property type="entry name" value="Dimeric alpha+beta barrel"/>
    <property type="match status" value="1"/>
</dbReference>
<dbReference type="InterPro" id="IPR011008">
    <property type="entry name" value="Dimeric_a/b-barrel"/>
</dbReference>
<feature type="domain" description="YCII-related" evidence="2">
    <location>
        <begin position="2"/>
        <end position="82"/>
    </location>
</feature>
<proteinExistence type="inferred from homology"/>
<dbReference type="Proteomes" id="UP000648984">
    <property type="component" value="Unassembled WGS sequence"/>
</dbReference>
<dbReference type="PANTHER" id="PTHR35174">
    <property type="entry name" value="BLL7171 PROTEIN-RELATED"/>
    <property type="match status" value="1"/>
</dbReference>
<evidence type="ECO:0000256" key="1">
    <source>
        <dbReference type="ARBA" id="ARBA00007689"/>
    </source>
</evidence>
<name>A0ABX1QH76_9RHOO</name>
<comment type="similarity">
    <text evidence="1">Belongs to the YciI family.</text>
</comment>
<evidence type="ECO:0000313" key="3">
    <source>
        <dbReference type="EMBL" id="NMG77355.1"/>
    </source>
</evidence>